<proteinExistence type="predicted"/>
<protein>
    <recommendedName>
        <fullName evidence="2">DUF6160 domain-containing protein</fullName>
    </recommendedName>
</protein>
<gene>
    <name evidence="3" type="ORF">EHSB41UT_03946</name>
</gene>
<organism evidence="3 4">
    <name type="scientific">Parendozoicomonas haliclonae</name>
    <dbReference type="NCBI Taxonomy" id="1960125"/>
    <lineage>
        <taxon>Bacteria</taxon>
        <taxon>Pseudomonadati</taxon>
        <taxon>Pseudomonadota</taxon>
        <taxon>Gammaproteobacteria</taxon>
        <taxon>Oceanospirillales</taxon>
        <taxon>Endozoicomonadaceae</taxon>
        <taxon>Parendozoicomonas</taxon>
    </lineage>
</organism>
<evidence type="ECO:0000313" key="3">
    <source>
        <dbReference type="EMBL" id="SMA50155.1"/>
    </source>
</evidence>
<evidence type="ECO:0000313" key="4">
    <source>
        <dbReference type="Proteomes" id="UP000196573"/>
    </source>
</evidence>
<feature type="chain" id="PRO_5012078234" description="DUF6160 domain-containing protein" evidence="1">
    <location>
        <begin position="22"/>
        <end position="350"/>
    </location>
</feature>
<dbReference type="Proteomes" id="UP000196573">
    <property type="component" value="Unassembled WGS sequence"/>
</dbReference>
<name>A0A1X7APH4_9GAMM</name>
<dbReference type="Pfam" id="PF19657">
    <property type="entry name" value="DUF6160"/>
    <property type="match status" value="1"/>
</dbReference>
<dbReference type="RefSeq" id="WP_087112602.1">
    <property type="nucleotide sequence ID" value="NZ_CBCSCN010000013.1"/>
</dbReference>
<keyword evidence="1" id="KW-0732">Signal</keyword>
<accession>A0A1X7APH4</accession>
<evidence type="ECO:0000259" key="2">
    <source>
        <dbReference type="Pfam" id="PF19657"/>
    </source>
</evidence>
<sequence length="350" mass="37332">MKYFYRVFLIIALNFPSYSVALEEVSEEILQGISGRAGITIDQSVHAEIGSVAFKPGGNKSTGYIATGDDAGELDFSYEGMTIDVVKLTPKIDAIAIGSNFTFSIGNVESTGFYASSTPVVIPNAPLTQVPGEEAYGYLAELIIVPSAHNCDGALLGSPCDDTPPSPNDHTKNDNFWVRVNKGTLYNPQNMGNGSTNGSISSDGKTWSGNYGSDGTLGCYVGPFDTGSCDFSPNQIYNEQVSLIVAFDKKSDANINVTLETDDPRIFGNNADGYLWILDEFGNEIACSGRTECGNAINDGPGSRGEAVDVNLSAQLKKIPRAEPNDYTFLFGVGLSGDFKLTGTTYVFPN</sequence>
<feature type="signal peptide" evidence="1">
    <location>
        <begin position="1"/>
        <end position="21"/>
    </location>
</feature>
<evidence type="ECO:0000256" key="1">
    <source>
        <dbReference type="SAM" id="SignalP"/>
    </source>
</evidence>
<reference evidence="3 4" key="1">
    <citation type="submission" date="2017-03" db="EMBL/GenBank/DDBJ databases">
        <authorList>
            <person name="Afonso C.L."/>
            <person name="Miller P.J."/>
            <person name="Scott M.A."/>
            <person name="Spackman E."/>
            <person name="Goraichik I."/>
            <person name="Dimitrov K.M."/>
            <person name="Suarez D.L."/>
            <person name="Swayne D.E."/>
        </authorList>
    </citation>
    <scope>NUCLEOTIDE SEQUENCE [LARGE SCALE GENOMIC DNA]</scope>
    <source>
        <strain evidence="3">SB41UT1</strain>
    </source>
</reference>
<feature type="domain" description="DUF6160" evidence="2">
    <location>
        <begin position="1"/>
        <end position="89"/>
    </location>
</feature>
<dbReference type="AlphaFoldDB" id="A0A1X7APH4"/>
<keyword evidence="4" id="KW-1185">Reference proteome</keyword>
<dbReference type="EMBL" id="FWPT01000011">
    <property type="protein sequence ID" value="SMA50155.1"/>
    <property type="molecule type" value="Genomic_DNA"/>
</dbReference>
<dbReference type="InterPro" id="IPR046158">
    <property type="entry name" value="DUF6160"/>
</dbReference>